<evidence type="ECO:0000256" key="1">
    <source>
        <dbReference type="SAM" id="Phobius"/>
    </source>
</evidence>
<feature type="transmembrane region" description="Helical" evidence="1">
    <location>
        <begin position="34"/>
        <end position="54"/>
    </location>
</feature>
<feature type="transmembrane region" description="Helical" evidence="1">
    <location>
        <begin position="66"/>
        <end position="87"/>
    </location>
</feature>
<keyword evidence="3" id="KW-1185">Reference proteome</keyword>
<keyword evidence="1" id="KW-0812">Transmembrane</keyword>
<keyword evidence="1" id="KW-0472">Membrane</keyword>
<evidence type="ECO:0008006" key="4">
    <source>
        <dbReference type="Google" id="ProtNLM"/>
    </source>
</evidence>
<name>A0ABP7FJI1_9MICO</name>
<dbReference type="EMBL" id="BAABAE010000003">
    <property type="protein sequence ID" value="GAA3741522.1"/>
    <property type="molecule type" value="Genomic_DNA"/>
</dbReference>
<comment type="caution">
    <text evidence="2">The sequence shown here is derived from an EMBL/GenBank/DDBJ whole genome shotgun (WGS) entry which is preliminary data.</text>
</comment>
<sequence length="205" mass="21444">MTRWTRVARGTLAALVSTFVAAFSHLVAGGPLPGTAGLALCLAFSWLVCIALAGRRWPRMRLAASIAASQAMFHGVFSALSGAASAAPTTIPPVGAPTTGHDHGALTLLAPLTGHSHTTGDMWLAHLAAAVITFLALAYGERSAATIAGFARTIVLGLLARMPEPVAESARVRLTATRIHAEHPRVRRLEFAELRHRGPPSARLA</sequence>
<gene>
    <name evidence="2" type="ORF">GCM10022239_16480</name>
</gene>
<feature type="transmembrane region" description="Helical" evidence="1">
    <location>
        <begin position="122"/>
        <end position="140"/>
    </location>
</feature>
<proteinExistence type="predicted"/>
<protein>
    <recommendedName>
        <fullName evidence="4">Integral membrane protein</fullName>
    </recommendedName>
</protein>
<dbReference type="Proteomes" id="UP001501004">
    <property type="component" value="Unassembled WGS sequence"/>
</dbReference>
<evidence type="ECO:0000313" key="3">
    <source>
        <dbReference type="Proteomes" id="UP001501004"/>
    </source>
</evidence>
<keyword evidence="1" id="KW-1133">Transmembrane helix</keyword>
<reference evidence="3" key="1">
    <citation type="journal article" date="2019" name="Int. J. Syst. Evol. Microbiol.">
        <title>The Global Catalogue of Microorganisms (GCM) 10K type strain sequencing project: providing services to taxonomists for standard genome sequencing and annotation.</title>
        <authorList>
            <consortium name="The Broad Institute Genomics Platform"/>
            <consortium name="The Broad Institute Genome Sequencing Center for Infectious Disease"/>
            <person name="Wu L."/>
            <person name="Ma J."/>
        </authorList>
    </citation>
    <scope>NUCLEOTIDE SEQUENCE [LARGE SCALE GENOMIC DNA]</scope>
    <source>
        <strain evidence="3">JCM 16949</strain>
    </source>
</reference>
<evidence type="ECO:0000313" key="2">
    <source>
        <dbReference type="EMBL" id="GAA3741522.1"/>
    </source>
</evidence>
<organism evidence="2 3">
    <name type="scientific">Leifsonella bigeumensis</name>
    <dbReference type="NCBI Taxonomy" id="433643"/>
    <lineage>
        <taxon>Bacteria</taxon>
        <taxon>Bacillati</taxon>
        <taxon>Actinomycetota</taxon>
        <taxon>Actinomycetes</taxon>
        <taxon>Micrococcales</taxon>
        <taxon>Microbacteriaceae</taxon>
        <taxon>Leifsonella</taxon>
    </lineage>
</organism>
<accession>A0ABP7FJI1</accession>
<dbReference type="RefSeq" id="WP_344755595.1">
    <property type="nucleotide sequence ID" value="NZ_BAABAE010000003.1"/>
</dbReference>